<feature type="transmembrane region" description="Helical" evidence="2">
    <location>
        <begin position="282"/>
        <end position="303"/>
    </location>
</feature>
<evidence type="ECO:0000256" key="1">
    <source>
        <dbReference type="ARBA" id="ARBA00022448"/>
    </source>
</evidence>
<feature type="transmembrane region" description="Helical" evidence="2">
    <location>
        <begin position="227"/>
        <end position="245"/>
    </location>
</feature>
<sequence length="304" mass="32320">METALIKVFAFVCIIVAGYCMGHAGKLGNMPGEFVSKIVFTFTLPCAVLHAFGAADFSPQMLLLVPLGFAFAFGAYLVTFAITPRTNREDRAFYLLNGCGFNLGCFALPFVQAIFSPTMAVATCLYDAGNAFMMAGGSYALTGLIAGGSRIQHPVRFVAKRLFSSLPFDTYLLIIVLSVAGVRLPSELVAFTEPIANANSFLAMFMLGLMMSFSVSRERMAKVARLVGLRAAFSVVLTCIVWLALPVDDVMRALLTLLVWSPASALAPMYTQMSGGDGGLAGFANALTIILGVIAATLIALTLV</sequence>
<gene>
    <name evidence="3" type="ORF">C1880_02645</name>
</gene>
<dbReference type="RefSeq" id="WP_114620185.1">
    <property type="nucleotide sequence ID" value="NZ_PPTP01000002.1"/>
</dbReference>
<evidence type="ECO:0000313" key="3">
    <source>
        <dbReference type="EMBL" id="RDB56681.1"/>
    </source>
</evidence>
<evidence type="ECO:0000313" key="4">
    <source>
        <dbReference type="Proteomes" id="UP000253792"/>
    </source>
</evidence>
<dbReference type="EMBL" id="PPTP01000002">
    <property type="protein sequence ID" value="RDB56681.1"/>
    <property type="molecule type" value="Genomic_DNA"/>
</dbReference>
<protein>
    <submittedName>
        <fullName evidence="3">Uncharacterized protein</fullName>
    </submittedName>
</protein>
<keyword evidence="2" id="KW-1133">Transmembrane helix</keyword>
<feature type="transmembrane region" description="Helical" evidence="2">
    <location>
        <begin position="61"/>
        <end position="82"/>
    </location>
</feature>
<feature type="transmembrane region" description="Helical" evidence="2">
    <location>
        <begin position="6"/>
        <end position="22"/>
    </location>
</feature>
<keyword evidence="2" id="KW-0472">Membrane</keyword>
<accession>A0A369LAM3</accession>
<dbReference type="Proteomes" id="UP000253792">
    <property type="component" value="Unassembled WGS sequence"/>
</dbReference>
<dbReference type="STRING" id="1034345.GCA_000236865_00974"/>
<dbReference type="PANTHER" id="PTHR36838:SF3">
    <property type="entry name" value="TRANSPORTER AUXIN EFFLUX CARRIER EC FAMILY"/>
    <property type="match status" value="1"/>
</dbReference>
<feature type="transmembrane region" description="Helical" evidence="2">
    <location>
        <begin position="198"/>
        <end position="215"/>
    </location>
</feature>
<keyword evidence="2" id="KW-0812">Transmembrane</keyword>
<keyword evidence="4" id="KW-1185">Reference proteome</keyword>
<reference evidence="3 4" key="1">
    <citation type="journal article" date="2018" name="Elife">
        <title>Discovery and characterization of a prevalent human gut bacterial enzyme sufficient for the inactivation of a family of plant toxins.</title>
        <authorList>
            <person name="Koppel N."/>
            <person name="Bisanz J.E."/>
            <person name="Pandelia M.E."/>
            <person name="Turnbaugh P.J."/>
            <person name="Balskus E.P."/>
        </authorList>
    </citation>
    <scope>NUCLEOTIDE SEQUENCE [LARGE SCALE GENOMIC DNA]</scope>
    <source>
        <strain evidence="4">anaerobia AP69FAA</strain>
    </source>
</reference>
<dbReference type="OrthoDB" id="3238334at2"/>
<organism evidence="3 4">
    <name type="scientific">Senegalimassilia anaerobia</name>
    <dbReference type="NCBI Taxonomy" id="1473216"/>
    <lineage>
        <taxon>Bacteria</taxon>
        <taxon>Bacillati</taxon>
        <taxon>Actinomycetota</taxon>
        <taxon>Coriobacteriia</taxon>
        <taxon>Coriobacteriales</taxon>
        <taxon>Coriobacteriaceae</taxon>
        <taxon>Senegalimassilia</taxon>
    </lineage>
</organism>
<proteinExistence type="predicted"/>
<feature type="transmembrane region" description="Helical" evidence="2">
    <location>
        <begin position="168"/>
        <end position="186"/>
    </location>
</feature>
<evidence type="ECO:0000256" key="2">
    <source>
        <dbReference type="SAM" id="Phobius"/>
    </source>
</evidence>
<feature type="transmembrane region" description="Helical" evidence="2">
    <location>
        <begin position="94"/>
        <end position="116"/>
    </location>
</feature>
<feature type="transmembrane region" description="Helical" evidence="2">
    <location>
        <begin position="128"/>
        <end position="147"/>
    </location>
</feature>
<dbReference type="AlphaFoldDB" id="A0A369LAM3"/>
<comment type="caution">
    <text evidence="3">The sequence shown here is derived from an EMBL/GenBank/DDBJ whole genome shotgun (WGS) entry which is preliminary data.</text>
</comment>
<name>A0A369LAM3_9ACTN</name>
<keyword evidence="1" id="KW-0813">Transport</keyword>
<dbReference type="PANTHER" id="PTHR36838">
    <property type="entry name" value="AUXIN EFFLUX CARRIER FAMILY PROTEIN"/>
    <property type="match status" value="1"/>
</dbReference>